<dbReference type="Proteomes" id="UP001142292">
    <property type="component" value="Unassembled WGS sequence"/>
</dbReference>
<organism evidence="11 12">
    <name type="scientific">Nocardioides luteus</name>
    <dbReference type="NCBI Taxonomy" id="1844"/>
    <lineage>
        <taxon>Bacteria</taxon>
        <taxon>Bacillati</taxon>
        <taxon>Actinomycetota</taxon>
        <taxon>Actinomycetes</taxon>
        <taxon>Propionibacteriales</taxon>
        <taxon>Nocardioidaceae</taxon>
        <taxon>Nocardioides</taxon>
    </lineage>
</organism>
<feature type="region of interest" description="Disordered" evidence="7">
    <location>
        <begin position="46"/>
        <end position="67"/>
    </location>
</feature>
<evidence type="ECO:0000256" key="4">
    <source>
        <dbReference type="ARBA" id="ARBA00022729"/>
    </source>
</evidence>
<evidence type="ECO:0000313" key="12">
    <source>
        <dbReference type="Proteomes" id="UP001142292"/>
    </source>
</evidence>
<comment type="similarity">
    <text evidence="2">Belongs to the glycosyl hydrolase 3 family.</text>
</comment>
<dbReference type="EC" id="3.2.1.21" evidence="3"/>
<gene>
    <name evidence="11" type="ORF">GCM10017579_13060</name>
</gene>
<dbReference type="Pfam" id="PF01915">
    <property type="entry name" value="Glyco_hydro_3_C"/>
    <property type="match status" value="1"/>
</dbReference>
<evidence type="ECO:0000256" key="2">
    <source>
        <dbReference type="ARBA" id="ARBA00005336"/>
    </source>
</evidence>
<dbReference type="SUPFAM" id="SSF52279">
    <property type="entry name" value="Beta-D-glucan exohydrolase, C-terminal domain"/>
    <property type="match status" value="1"/>
</dbReference>
<accession>A0ABQ5SSY5</accession>
<reference evidence="11" key="2">
    <citation type="submission" date="2023-01" db="EMBL/GenBank/DDBJ databases">
        <authorList>
            <person name="Sun Q."/>
            <person name="Evtushenko L."/>
        </authorList>
    </citation>
    <scope>NUCLEOTIDE SEQUENCE</scope>
    <source>
        <strain evidence="11">VKM Ac-1246</strain>
    </source>
</reference>
<proteinExistence type="inferred from homology"/>
<dbReference type="Gene3D" id="3.40.50.1700">
    <property type="entry name" value="Glycoside hydrolase family 3 C-terminal domain"/>
    <property type="match status" value="1"/>
</dbReference>
<feature type="domain" description="Glycoside hydrolase family 3 N-terminal" evidence="9">
    <location>
        <begin position="80"/>
        <end position="417"/>
    </location>
</feature>
<comment type="catalytic activity">
    <reaction evidence="1">
        <text>Hydrolysis of terminal, non-reducing beta-D-glucosyl residues with release of beta-D-glucose.</text>
        <dbReference type="EC" id="3.2.1.21"/>
    </reaction>
</comment>
<dbReference type="PRINTS" id="PR00133">
    <property type="entry name" value="GLHYDRLASE3"/>
</dbReference>
<dbReference type="InterPro" id="IPR001764">
    <property type="entry name" value="Glyco_hydro_3_N"/>
</dbReference>
<evidence type="ECO:0000259" key="10">
    <source>
        <dbReference type="Pfam" id="PF01915"/>
    </source>
</evidence>
<evidence type="ECO:0000256" key="5">
    <source>
        <dbReference type="ARBA" id="ARBA00022801"/>
    </source>
</evidence>
<feature type="domain" description="Glycoside hydrolase family 3 C-terminal" evidence="10">
    <location>
        <begin position="456"/>
        <end position="672"/>
    </location>
</feature>
<feature type="signal peptide" evidence="8">
    <location>
        <begin position="1"/>
        <end position="32"/>
    </location>
</feature>
<dbReference type="Pfam" id="PF00933">
    <property type="entry name" value="Glyco_hydro_3"/>
    <property type="match status" value="1"/>
</dbReference>
<dbReference type="InterPro" id="IPR036881">
    <property type="entry name" value="Glyco_hydro_3_C_sf"/>
</dbReference>
<keyword evidence="5" id="KW-0378">Hydrolase</keyword>
<evidence type="ECO:0000256" key="7">
    <source>
        <dbReference type="SAM" id="MobiDB-lite"/>
    </source>
</evidence>
<comment type="caution">
    <text evidence="11">The sequence shown here is derived from an EMBL/GenBank/DDBJ whole genome shotgun (WGS) entry which is preliminary data.</text>
</comment>
<protein>
    <recommendedName>
        <fullName evidence="3">beta-glucosidase</fullName>
        <ecNumber evidence="3">3.2.1.21</ecNumber>
    </recommendedName>
</protein>
<dbReference type="InterPro" id="IPR036962">
    <property type="entry name" value="Glyco_hydro_3_N_sf"/>
</dbReference>
<evidence type="ECO:0000256" key="8">
    <source>
        <dbReference type="SAM" id="SignalP"/>
    </source>
</evidence>
<feature type="chain" id="PRO_5047050449" description="beta-glucosidase" evidence="8">
    <location>
        <begin position="33"/>
        <end position="676"/>
    </location>
</feature>
<dbReference type="PANTHER" id="PTHR30620:SF16">
    <property type="entry name" value="LYSOSOMAL BETA GLUCOSIDASE"/>
    <property type="match status" value="1"/>
</dbReference>
<evidence type="ECO:0000256" key="3">
    <source>
        <dbReference type="ARBA" id="ARBA00012744"/>
    </source>
</evidence>
<dbReference type="InterPro" id="IPR017853">
    <property type="entry name" value="GH"/>
</dbReference>
<dbReference type="InterPro" id="IPR051915">
    <property type="entry name" value="Cellulose_Degrad_GH3"/>
</dbReference>
<name>A0ABQ5SSY5_9ACTN</name>
<dbReference type="InterPro" id="IPR002772">
    <property type="entry name" value="Glyco_hydro_3_C"/>
</dbReference>
<evidence type="ECO:0000313" key="11">
    <source>
        <dbReference type="EMBL" id="GLJ67270.1"/>
    </source>
</evidence>
<dbReference type="Gene3D" id="3.20.20.300">
    <property type="entry name" value="Glycoside hydrolase, family 3, N-terminal domain"/>
    <property type="match status" value="1"/>
</dbReference>
<dbReference type="EMBL" id="BSEL01000003">
    <property type="protein sequence ID" value="GLJ67270.1"/>
    <property type="molecule type" value="Genomic_DNA"/>
</dbReference>
<sequence>MRSHRQRGAIGGASALAGLLCASLLATPASTAAPIQTNTAVTATQSAAGVAAKRPSRPMPYQNPHLPTKKRVKDLLGRMTLAEKVGQMAQAERADVAGDPSQIAELGLGSVLSGGGSTPAENTPEAWADTVDAFQEQALSTRLGIPLLYGVDSVHGHGNLMGATVFPHNIGLGATRDPKLAERIGHITAEETRASGPQWNFSPCVCVARDDRWGRTYESFGEHPKLAAEMSRMIRGLQGHHGQFDRPDRVLATAKHFAGDGFTVFGTGEGDYTVDQGITQASRSEFAELALSPYGSAIKKHDVGSVMPSFSSVDWTEDGLGNPVKMHAHEELVTGWLKQKQGFDGLVISDWRAIHQIPGTYAEQVAASVNAGVDMFMEPFSGDTVGYPQFIETLTAAVEDGTVPMARINDAVARILTAKFELGLFEKPFTDRRNIDDIGSPAHRRVAREAVAKSQVLLKNSRHTLPLSGRDDVYVAGSKADSIGDQAGGWTITWQGNSTHQIPGETILDGIKSAARGEVTHSPDASAPVPAGAHGVVVVGEHPYAEGFGDVGGPRWGYDPGENGVLRPPLTMHLSDADTEAIETVCAAAATCTVLVVSGRPLIIPPQLLRQIDALVASWLPGSEGKGVADVLFGKRGFTGKLPVTWPRSIEQEPINIGDSDYDPLFAYGYGLRTRR</sequence>
<dbReference type="PANTHER" id="PTHR30620">
    <property type="entry name" value="PERIPLASMIC BETA-GLUCOSIDASE-RELATED"/>
    <property type="match status" value="1"/>
</dbReference>
<evidence type="ECO:0000256" key="6">
    <source>
        <dbReference type="ARBA" id="ARBA00023295"/>
    </source>
</evidence>
<keyword evidence="6" id="KW-0326">Glycosidase</keyword>
<dbReference type="SUPFAM" id="SSF51445">
    <property type="entry name" value="(Trans)glycosidases"/>
    <property type="match status" value="1"/>
</dbReference>
<evidence type="ECO:0000256" key="1">
    <source>
        <dbReference type="ARBA" id="ARBA00000448"/>
    </source>
</evidence>
<keyword evidence="4 8" id="KW-0732">Signal</keyword>
<dbReference type="RefSeq" id="WP_189120772.1">
    <property type="nucleotide sequence ID" value="NZ_BMRK01000030.1"/>
</dbReference>
<keyword evidence="12" id="KW-1185">Reference proteome</keyword>
<evidence type="ECO:0000259" key="9">
    <source>
        <dbReference type="Pfam" id="PF00933"/>
    </source>
</evidence>
<reference evidence="11" key="1">
    <citation type="journal article" date="2014" name="Int. J. Syst. Evol. Microbiol.">
        <title>Complete genome of a new Firmicutes species belonging to the dominant human colonic microbiota ('Ruminococcus bicirculans') reveals two chromosomes and a selective capacity to utilize plant glucans.</title>
        <authorList>
            <consortium name="NISC Comparative Sequencing Program"/>
            <person name="Wegmann U."/>
            <person name="Louis P."/>
            <person name="Goesmann A."/>
            <person name="Henrissat B."/>
            <person name="Duncan S.H."/>
            <person name="Flint H.J."/>
        </authorList>
    </citation>
    <scope>NUCLEOTIDE SEQUENCE</scope>
    <source>
        <strain evidence="11">VKM Ac-1246</strain>
    </source>
</reference>